<dbReference type="Pfam" id="PF04003">
    <property type="entry name" value="Utp12"/>
    <property type="match status" value="1"/>
</dbReference>
<sequence>MYDVADQVLLRKFQITLNLSLDGVLDVLNSKNMTDAGPLNLIDDDNSDVDDGVDKQTRVNSSYDLPGSMQNRGRPIARTKCLRIAPTGRSWAAATTEGAIEAALGENQPSRALILSLRLNEDNLIKKCIVAVAPVDIKAVVASIPFKYLNRLIQTFAELLENCPHLEFILRWCQVLL</sequence>
<evidence type="ECO:0000313" key="5">
    <source>
        <dbReference type="Proteomes" id="UP000215914"/>
    </source>
</evidence>
<reference evidence="5" key="1">
    <citation type="journal article" date="2017" name="Nature">
        <title>The sunflower genome provides insights into oil metabolism, flowering and Asterid evolution.</title>
        <authorList>
            <person name="Badouin H."/>
            <person name="Gouzy J."/>
            <person name="Grassa C.J."/>
            <person name="Murat F."/>
            <person name="Staton S.E."/>
            <person name="Cottret L."/>
            <person name="Lelandais-Briere C."/>
            <person name="Owens G.L."/>
            <person name="Carrere S."/>
            <person name="Mayjonade B."/>
            <person name="Legrand L."/>
            <person name="Gill N."/>
            <person name="Kane N.C."/>
            <person name="Bowers J.E."/>
            <person name="Hubner S."/>
            <person name="Bellec A."/>
            <person name="Berard A."/>
            <person name="Berges H."/>
            <person name="Blanchet N."/>
            <person name="Boniface M.C."/>
            <person name="Brunel D."/>
            <person name="Catrice O."/>
            <person name="Chaidir N."/>
            <person name="Claudel C."/>
            <person name="Donnadieu C."/>
            <person name="Faraut T."/>
            <person name="Fievet G."/>
            <person name="Helmstetter N."/>
            <person name="King M."/>
            <person name="Knapp S.J."/>
            <person name="Lai Z."/>
            <person name="Le Paslier M.C."/>
            <person name="Lippi Y."/>
            <person name="Lorenzon L."/>
            <person name="Mandel J.R."/>
            <person name="Marage G."/>
            <person name="Marchand G."/>
            <person name="Marquand E."/>
            <person name="Bret-Mestries E."/>
            <person name="Morien E."/>
            <person name="Nambeesan S."/>
            <person name="Nguyen T."/>
            <person name="Pegot-Espagnet P."/>
            <person name="Pouilly N."/>
            <person name="Raftis F."/>
            <person name="Sallet E."/>
            <person name="Schiex T."/>
            <person name="Thomas J."/>
            <person name="Vandecasteele C."/>
            <person name="Vares D."/>
            <person name="Vear F."/>
            <person name="Vautrin S."/>
            <person name="Crespi M."/>
            <person name="Mangin B."/>
            <person name="Burke J.M."/>
            <person name="Salse J."/>
            <person name="Munos S."/>
            <person name="Vincourt P."/>
            <person name="Rieseberg L.H."/>
            <person name="Langlade N.B."/>
        </authorList>
    </citation>
    <scope>NUCLEOTIDE SEQUENCE [LARGE SCALE GENOMIC DNA]</scope>
    <source>
        <strain evidence="5">cv. SF193</strain>
    </source>
</reference>
<dbReference type="AlphaFoldDB" id="A0A251UWS0"/>
<gene>
    <name evidence="4" type="ORF">HannXRQ_Chr04g0097231</name>
</gene>
<keyword evidence="5" id="KW-1185">Reference proteome</keyword>
<dbReference type="PANTHER" id="PTHR19858:SF0">
    <property type="entry name" value="PERIODIC TRYPTOPHAN PROTEIN 2 HOMOLOG"/>
    <property type="match status" value="1"/>
</dbReference>
<dbReference type="STRING" id="4232.A0A251UWS0"/>
<evidence type="ECO:0000259" key="3">
    <source>
        <dbReference type="Pfam" id="PF04003"/>
    </source>
</evidence>
<evidence type="ECO:0000313" key="4">
    <source>
        <dbReference type="EMBL" id="OTG27182.1"/>
    </source>
</evidence>
<dbReference type="InterPro" id="IPR007148">
    <property type="entry name" value="SSU_processome_Utp12"/>
</dbReference>
<evidence type="ECO:0000256" key="2">
    <source>
        <dbReference type="ARBA" id="ARBA00022737"/>
    </source>
</evidence>
<dbReference type="InParanoid" id="A0A251UWS0"/>
<feature type="domain" description="Small-subunit processome Utp12" evidence="3">
    <location>
        <begin position="120"/>
        <end position="177"/>
    </location>
</feature>
<protein>
    <submittedName>
        <fullName evidence="4">Putative small-subunit processome, Utp12, Periodic tryptophan protein 2</fullName>
    </submittedName>
</protein>
<dbReference type="Proteomes" id="UP000215914">
    <property type="component" value="Chromosome 4"/>
</dbReference>
<dbReference type="EMBL" id="CM007893">
    <property type="protein sequence ID" value="OTG27182.1"/>
    <property type="molecule type" value="Genomic_DNA"/>
</dbReference>
<accession>A0A251UWS0</accession>
<name>A0A251UWS0_HELAN</name>
<keyword evidence="1" id="KW-0853">WD repeat</keyword>
<dbReference type="PANTHER" id="PTHR19858">
    <property type="entry name" value="WD40 REPEAT PROTEIN"/>
    <property type="match status" value="1"/>
</dbReference>
<proteinExistence type="predicted"/>
<dbReference type="InterPro" id="IPR027145">
    <property type="entry name" value="PWP2"/>
</dbReference>
<dbReference type="OMA" id="RWCQVLL"/>
<organism evidence="4 5">
    <name type="scientific">Helianthus annuus</name>
    <name type="common">Common sunflower</name>
    <dbReference type="NCBI Taxonomy" id="4232"/>
    <lineage>
        <taxon>Eukaryota</taxon>
        <taxon>Viridiplantae</taxon>
        <taxon>Streptophyta</taxon>
        <taxon>Embryophyta</taxon>
        <taxon>Tracheophyta</taxon>
        <taxon>Spermatophyta</taxon>
        <taxon>Magnoliopsida</taxon>
        <taxon>eudicotyledons</taxon>
        <taxon>Gunneridae</taxon>
        <taxon>Pentapetalae</taxon>
        <taxon>asterids</taxon>
        <taxon>campanulids</taxon>
        <taxon>Asterales</taxon>
        <taxon>Asteraceae</taxon>
        <taxon>Asteroideae</taxon>
        <taxon>Heliantheae alliance</taxon>
        <taxon>Heliantheae</taxon>
        <taxon>Helianthus</taxon>
    </lineage>
</organism>
<evidence type="ECO:0000256" key="1">
    <source>
        <dbReference type="ARBA" id="ARBA00022574"/>
    </source>
</evidence>
<keyword evidence="2" id="KW-0677">Repeat</keyword>